<feature type="transmembrane region" description="Helical" evidence="1">
    <location>
        <begin position="21"/>
        <end position="46"/>
    </location>
</feature>
<dbReference type="EMBL" id="JBHUFC010000001">
    <property type="protein sequence ID" value="MFD1786122.1"/>
    <property type="molecule type" value="Genomic_DNA"/>
</dbReference>
<dbReference type="Proteomes" id="UP001597283">
    <property type="component" value="Unassembled WGS sequence"/>
</dbReference>
<sequence>MMRQHHHRSPRRSVMLDERTCAMICPVSAGLVGACMTAIGIIQVLVRRQRIGTIADDLLSFDALLFLAASLSAYFALRVQSQTRLHWLERLADAAFIAAMLLLTVSCFVLTYWMER</sequence>
<keyword evidence="3" id="KW-1185">Reference proteome</keyword>
<proteinExistence type="predicted"/>
<accession>A0ABW4N7K5</accession>
<evidence type="ECO:0000256" key="1">
    <source>
        <dbReference type="SAM" id="Phobius"/>
    </source>
</evidence>
<organism evidence="2 3">
    <name type="scientific">Sphingomonas floccifaciens</name>
    <dbReference type="NCBI Taxonomy" id="1844115"/>
    <lineage>
        <taxon>Bacteria</taxon>
        <taxon>Pseudomonadati</taxon>
        <taxon>Pseudomonadota</taxon>
        <taxon>Alphaproteobacteria</taxon>
        <taxon>Sphingomonadales</taxon>
        <taxon>Sphingomonadaceae</taxon>
        <taxon>Sphingomonas</taxon>
    </lineage>
</organism>
<dbReference type="PROSITE" id="PS51257">
    <property type="entry name" value="PROKAR_LIPOPROTEIN"/>
    <property type="match status" value="1"/>
</dbReference>
<protein>
    <submittedName>
        <fullName evidence="2">Uncharacterized protein</fullName>
    </submittedName>
</protein>
<feature type="transmembrane region" description="Helical" evidence="1">
    <location>
        <begin position="91"/>
        <end position="114"/>
    </location>
</feature>
<feature type="transmembrane region" description="Helical" evidence="1">
    <location>
        <begin position="58"/>
        <end position="79"/>
    </location>
</feature>
<comment type="caution">
    <text evidence="2">The sequence shown here is derived from an EMBL/GenBank/DDBJ whole genome shotgun (WGS) entry which is preliminary data.</text>
</comment>
<evidence type="ECO:0000313" key="3">
    <source>
        <dbReference type="Proteomes" id="UP001597283"/>
    </source>
</evidence>
<keyword evidence="1" id="KW-0812">Transmembrane</keyword>
<name>A0ABW4N7K5_9SPHN</name>
<reference evidence="3" key="1">
    <citation type="journal article" date="2019" name="Int. J. Syst. Evol. Microbiol.">
        <title>The Global Catalogue of Microorganisms (GCM) 10K type strain sequencing project: providing services to taxonomists for standard genome sequencing and annotation.</title>
        <authorList>
            <consortium name="The Broad Institute Genomics Platform"/>
            <consortium name="The Broad Institute Genome Sequencing Center for Infectious Disease"/>
            <person name="Wu L."/>
            <person name="Ma J."/>
        </authorList>
    </citation>
    <scope>NUCLEOTIDE SEQUENCE [LARGE SCALE GENOMIC DNA]</scope>
    <source>
        <strain evidence="3">Q85</strain>
    </source>
</reference>
<gene>
    <name evidence="2" type="ORF">ACFSC3_00915</name>
</gene>
<keyword evidence="1" id="KW-1133">Transmembrane helix</keyword>
<keyword evidence="1" id="KW-0472">Membrane</keyword>
<dbReference type="RefSeq" id="WP_380937801.1">
    <property type="nucleotide sequence ID" value="NZ_JBHUFC010000001.1"/>
</dbReference>
<evidence type="ECO:0000313" key="2">
    <source>
        <dbReference type="EMBL" id="MFD1786122.1"/>
    </source>
</evidence>